<dbReference type="AlphaFoldDB" id="A0A3N4I121"/>
<keyword evidence="3" id="KW-0413">Isomerase</keyword>
<dbReference type="GO" id="GO:0009982">
    <property type="term" value="F:pseudouridine synthase activity"/>
    <property type="evidence" value="ECO:0007669"/>
    <property type="project" value="InterPro"/>
</dbReference>
<name>A0A3N4I121_ASCIM</name>
<dbReference type="Pfam" id="PF00849">
    <property type="entry name" value="PseudoU_synth_2"/>
    <property type="match status" value="1"/>
</dbReference>
<dbReference type="EC" id="5.4.99.-" evidence="3"/>
<dbReference type="OrthoDB" id="424794at2759"/>
<dbReference type="EMBL" id="ML119695">
    <property type="protein sequence ID" value="RPA79795.1"/>
    <property type="molecule type" value="Genomic_DNA"/>
</dbReference>
<comment type="catalytic activity">
    <reaction evidence="3">
        <text>a uridine in RNA = a pseudouridine in RNA</text>
        <dbReference type="Rhea" id="RHEA:48348"/>
        <dbReference type="Rhea" id="RHEA-COMP:12068"/>
        <dbReference type="Rhea" id="RHEA-COMP:12069"/>
        <dbReference type="ChEBI" id="CHEBI:65314"/>
        <dbReference type="ChEBI" id="CHEBI:65315"/>
    </reaction>
</comment>
<keyword evidence="6" id="KW-1185">Reference proteome</keyword>
<keyword evidence="2" id="KW-0694">RNA-binding</keyword>
<comment type="function">
    <text evidence="3">Responsible for synthesis of pseudouridine from uracil.</text>
</comment>
<dbReference type="InterPro" id="IPR006225">
    <property type="entry name" value="PsdUridine_synth_RluC/D"/>
</dbReference>
<dbReference type="InterPro" id="IPR020103">
    <property type="entry name" value="PsdUridine_synth_cat_dom_sf"/>
</dbReference>
<dbReference type="SUPFAM" id="SSF55120">
    <property type="entry name" value="Pseudouridine synthase"/>
    <property type="match status" value="1"/>
</dbReference>
<reference evidence="5 6" key="1">
    <citation type="journal article" date="2018" name="Nat. Ecol. Evol.">
        <title>Pezizomycetes genomes reveal the molecular basis of ectomycorrhizal truffle lifestyle.</title>
        <authorList>
            <person name="Murat C."/>
            <person name="Payen T."/>
            <person name="Noel B."/>
            <person name="Kuo A."/>
            <person name="Morin E."/>
            <person name="Chen J."/>
            <person name="Kohler A."/>
            <person name="Krizsan K."/>
            <person name="Balestrini R."/>
            <person name="Da Silva C."/>
            <person name="Montanini B."/>
            <person name="Hainaut M."/>
            <person name="Levati E."/>
            <person name="Barry K.W."/>
            <person name="Belfiori B."/>
            <person name="Cichocki N."/>
            <person name="Clum A."/>
            <person name="Dockter R.B."/>
            <person name="Fauchery L."/>
            <person name="Guy J."/>
            <person name="Iotti M."/>
            <person name="Le Tacon F."/>
            <person name="Lindquist E.A."/>
            <person name="Lipzen A."/>
            <person name="Malagnac F."/>
            <person name="Mello A."/>
            <person name="Molinier V."/>
            <person name="Miyauchi S."/>
            <person name="Poulain J."/>
            <person name="Riccioni C."/>
            <person name="Rubini A."/>
            <person name="Sitrit Y."/>
            <person name="Splivallo R."/>
            <person name="Traeger S."/>
            <person name="Wang M."/>
            <person name="Zifcakova L."/>
            <person name="Wipf D."/>
            <person name="Zambonelli A."/>
            <person name="Paolocci F."/>
            <person name="Nowrousian M."/>
            <person name="Ottonello S."/>
            <person name="Baldrian P."/>
            <person name="Spatafora J.W."/>
            <person name="Henrissat B."/>
            <person name="Nagy L.G."/>
            <person name="Aury J.M."/>
            <person name="Wincker P."/>
            <person name="Grigoriev I.V."/>
            <person name="Bonfante P."/>
            <person name="Martin F.M."/>
        </authorList>
    </citation>
    <scope>NUCLEOTIDE SEQUENCE [LARGE SCALE GENOMIC DNA]</scope>
    <source>
        <strain evidence="5 6">RN42</strain>
    </source>
</reference>
<dbReference type="InterPro" id="IPR006224">
    <property type="entry name" value="PsdUridine_synth_RluA-like_CS"/>
</dbReference>
<dbReference type="PROSITE" id="PS01129">
    <property type="entry name" value="PSI_RLU"/>
    <property type="match status" value="1"/>
</dbReference>
<dbReference type="NCBIfam" id="TIGR00005">
    <property type="entry name" value="rluA_subfam"/>
    <property type="match status" value="1"/>
</dbReference>
<evidence type="ECO:0000256" key="2">
    <source>
        <dbReference type="PROSITE-ProRule" id="PRU00182"/>
    </source>
</evidence>
<feature type="active site" evidence="1">
    <location>
        <position position="243"/>
    </location>
</feature>
<proteinExistence type="inferred from homology"/>
<accession>A0A3N4I121</accession>
<dbReference type="PROSITE" id="PS50889">
    <property type="entry name" value="S4"/>
    <property type="match status" value="1"/>
</dbReference>
<evidence type="ECO:0000313" key="5">
    <source>
        <dbReference type="EMBL" id="RPA79795.1"/>
    </source>
</evidence>
<evidence type="ECO:0000256" key="1">
    <source>
        <dbReference type="PIRSR" id="PIRSR606225-1"/>
    </source>
</evidence>
<protein>
    <recommendedName>
        <fullName evidence="3">Pseudouridine synthase</fullName>
        <ecNumber evidence="3">5.4.99.-</ecNumber>
    </recommendedName>
</protein>
<evidence type="ECO:0000259" key="4">
    <source>
        <dbReference type="Pfam" id="PF00849"/>
    </source>
</evidence>
<feature type="domain" description="Pseudouridine synthase RsuA/RluA-like" evidence="4">
    <location>
        <begin position="200"/>
        <end position="348"/>
    </location>
</feature>
<evidence type="ECO:0000313" key="6">
    <source>
        <dbReference type="Proteomes" id="UP000275078"/>
    </source>
</evidence>
<dbReference type="GO" id="GO:0003723">
    <property type="term" value="F:RNA binding"/>
    <property type="evidence" value="ECO:0007669"/>
    <property type="project" value="UniProtKB-KW"/>
</dbReference>
<dbReference type="STRING" id="1160509.A0A3N4I121"/>
<dbReference type="PANTHER" id="PTHR21600">
    <property type="entry name" value="MITOCHONDRIAL RNA PSEUDOURIDINE SYNTHASE"/>
    <property type="match status" value="1"/>
</dbReference>
<gene>
    <name evidence="5" type="ORF">BJ508DRAFT_377507</name>
</gene>
<comment type="similarity">
    <text evidence="3">Belongs to the pseudouridine synthase RluA family.</text>
</comment>
<dbReference type="Proteomes" id="UP000275078">
    <property type="component" value="Unassembled WGS sequence"/>
</dbReference>
<organism evidence="5 6">
    <name type="scientific">Ascobolus immersus RN42</name>
    <dbReference type="NCBI Taxonomy" id="1160509"/>
    <lineage>
        <taxon>Eukaryota</taxon>
        <taxon>Fungi</taxon>
        <taxon>Dikarya</taxon>
        <taxon>Ascomycota</taxon>
        <taxon>Pezizomycotina</taxon>
        <taxon>Pezizomycetes</taxon>
        <taxon>Pezizales</taxon>
        <taxon>Ascobolaceae</taxon>
        <taxon>Ascobolus</taxon>
    </lineage>
</organism>
<dbReference type="InterPro" id="IPR006145">
    <property type="entry name" value="PsdUridine_synth_RsuA/RluA"/>
</dbReference>
<dbReference type="InterPro" id="IPR050188">
    <property type="entry name" value="RluA_PseudoU_synthase"/>
</dbReference>
<dbReference type="CDD" id="cd02557">
    <property type="entry name" value="PseudoU_synth_ScRIB2"/>
    <property type="match status" value="1"/>
</dbReference>
<dbReference type="GO" id="GO:0000455">
    <property type="term" value="P:enzyme-directed rRNA pseudouridine synthesis"/>
    <property type="evidence" value="ECO:0007669"/>
    <property type="project" value="TreeGrafter"/>
</dbReference>
<dbReference type="Gene3D" id="3.30.2350.10">
    <property type="entry name" value="Pseudouridine synthase"/>
    <property type="match status" value="1"/>
</dbReference>
<evidence type="ECO:0000256" key="3">
    <source>
        <dbReference type="RuleBase" id="RU362028"/>
    </source>
</evidence>
<dbReference type="PANTHER" id="PTHR21600:SF40">
    <property type="entry name" value="PSEUDOURIDYLATE SYNTHASE RPUSD2"/>
    <property type="match status" value="1"/>
</dbReference>
<sequence>MASEASALAPTTTEPIDITDELVEAPILDSLENDEAPELLIPEFKGLAFRPVKTAEDEARRKARIPPEWVKKNATAKQPKKTRAERKKLNPLRSEKYTPEYVFEDGLRRVKPYYFTFNTFCKERWRDRTLVDVFQSEFRDRPIEYYEQAIKEGSVLINGTVKSTLETVIKDGDYISHKLHRHEPPVSDRPVGIVYEDDRIMAINKPAGVPVHPAGRYHFNSVVEILKFERGGDWNPLPCNRLDRLTSGLMFIAKTREAAEDMMSQLKTRTVKKQYVARVKGNFPDEDVEVDQPILSISPKLGLNQVRANGKHAKTVFQKISYNAEKDYSIVRALPLTGRTHQIRVHLQFLGHPIMNDPIYSNRKVFGPNLGKGGTDNDEDLITRLNRMGKDEVAAAVEYYDDMMTDYVKRKAELMTGEVCADCGTPLYSDPGEQELGIYLHAIKYECNEGNWAYETPMPEWAV</sequence>